<protein>
    <submittedName>
        <fullName evidence="9">MotA/TolQ/ExbB proton channel family</fullName>
    </submittedName>
</protein>
<reference evidence="9 10" key="1">
    <citation type="submission" date="2018-06" db="EMBL/GenBank/DDBJ databases">
        <authorList>
            <consortium name="Pathogen Informatics"/>
            <person name="Doyle S."/>
        </authorList>
    </citation>
    <scope>NUCLEOTIDE SEQUENCE [LARGE SCALE GENOMIC DNA]</scope>
    <source>
        <strain evidence="9 10">NCTC12858</strain>
    </source>
</reference>
<dbReference type="EMBL" id="LS483447">
    <property type="protein sequence ID" value="SQH73254.1"/>
    <property type="molecule type" value="Genomic_DNA"/>
</dbReference>
<dbReference type="GO" id="GO:0005886">
    <property type="term" value="C:plasma membrane"/>
    <property type="evidence" value="ECO:0007669"/>
    <property type="project" value="UniProtKB-SubCell"/>
</dbReference>
<feature type="transmembrane region" description="Helical" evidence="7">
    <location>
        <begin position="148"/>
        <end position="170"/>
    </location>
</feature>
<dbReference type="PANTHER" id="PTHR30625:SF3">
    <property type="entry name" value="TOL-PAL SYSTEM PROTEIN TOLQ"/>
    <property type="match status" value="1"/>
</dbReference>
<keyword evidence="5 7" id="KW-0472">Membrane</keyword>
<evidence type="ECO:0000256" key="4">
    <source>
        <dbReference type="ARBA" id="ARBA00022989"/>
    </source>
</evidence>
<comment type="similarity">
    <text evidence="6">Belongs to the exbB/tolQ family.</text>
</comment>
<dbReference type="Proteomes" id="UP000249300">
    <property type="component" value="Chromosome 1"/>
</dbReference>
<evidence type="ECO:0000256" key="1">
    <source>
        <dbReference type="ARBA" id="ARBA00004651"/>
    </source>
</evidence>
<dbReference type="InterPro" id="IPR002898">
    <property type="entry name" value="MotA_ExbB_proton_chnl"/>
</dbReference>
<keyword evidence="6" id="KW-0813">Transport</keyword>
<keyword evidence="4 7" id="KW-1133">Transmembrane helix</keyword>
<dbReference type="Pfam" id="PF01618">
    <property type="entry name" value="MotA_ExbB"/>
    <property type="match status" value="1"/>
</dbReference>
<keyword evidence="10" id="KW-1185">Reference proteome</keyword>
<evidence type="ECO:0000256" key="5">
    <source>
        <dbReference type="ARBA" id="ARBA00023136"/>
    </source>
</evidence>
<keyword evidence="2" id="KW-1003">Cell membrane</keyword>
<feature type="domain" description="MotA/TolQ/ExbB proton channel" evidence="8">
    <location>
        <begin position="100"/>
        <end position="182"/>
    </location>
</feature>
<dbReference type="GO" id="GO:0017038">
    <property type="term" value="P:protein import"/>
    <property type="evidence" value="ECO:0007669"/>
    <property type="project" value="TreeGrafter"/>
</dbReference>
<keyword evidence="3 7" id="KW-0812">Transmembrane</keyword>
<evidence type="ECO:0000256" key="7">
    <source>
        <dbReference type="SAM" id="Phobius"/>
    </source>
</evidence>
<proteinExistence type="inferred from homology"/>
<evidence type="ECO:0000259" key="8">
    <source>
        <dbReference type="Pfam" id="PF01618"/>
    </source>
</evidence>
<comment type="subcellular location">
    <subcellularLocation>
        <location evidence="1">Cell membrane</location>
        <topology evidence="1">Multi-pass membrane protein</topology>
    </subcellularLocation>
    <subcellularLocation>
        <location evidence="6">Membrane</location>
        <topology evidence="6">Multi-pass membrane protein</topology>
    </subcellularLocation>
</comment>
<evidence type="ECO:0000256" key="6">
    <source>
        <dbReference type="RuleBase" id="RU004057"/>
    </source>
</evidence>
<evidence type="ECO:0000256" key="3">
    <source>
        <dbReference type="ARBA" id="ARBA00022692"/>
    </source>
</evidence>
<dbReference type="PANTHER" id="PTHR30625">
    <property type="entry name" value="PROTEIN TOLQ"/>
    <property type="match status" value="1"/>
</dbReference>
<accession>A0A2X4PH38</accession>
<evidence type="ECO:0000313" key="10">
    <source>
        <dbReference type="Proteomes" id="UP000249300"/>
    </source>
</evidence>
<dbReference type="KEGG" id="pcre:NCTC12858_01099"/>
<name>A0A2X4PH38_9PORP</name>
<dbReference type="AlphaFoldDB" id="A0A2X4PH38"/>
<organism evidence="9 10">
    <name type="scientific">Porphyromonas crevioricanis</name>
    <dbReference type="NCBI Taxonomy" id="393921"/>
    <lineage>
        <taxon>Bacteria</taxon>
        <taxon>Pseudomonadati</taxon>
        <taxon>Bacteroidota</taxon>
        <taxon>Bacteroidia</taxon>
        <taxon>Bacteroidales</taxon>
        <taxon>Porphyromonadaceae</taxon>
        <taxon>Porphyromonas</taxon>
    </lineage>
</organism>
<dbReference type="InterPro" id="IPR050790">
    <property type="entry name" value="ExbB/TolQ_transport"/>
</dbReference>
<dbReference type="RefSeq" id="WP_023938778.1">
    <property type="nucleotide sequence ID" value="NZ_FUXH01000001.1"/>
</dbReference>
<feature type="transmembrane region" description="Helical" evidence="7">
    <location>
        <begin position="114"/>
        <end position="136"/>
    </location>
</feature>
<gene>
    <name evidence="9" type="ORF">NCTC12858_01099</name>
</gene>
<evidence type="ECO:0000256" key="2">
    <source>
        <dbReference type="ARBA" id="ARBA00022475"/>
    </source>
</evidence>
<feature type="transmembrane region" description="Helical" evidence="7">
    <location>
        <begin position="15"/>
        <end position="41"/>
    </location>
</feature>
<sequence>MKYVSDIMFWISNGLLIPVVVGLIFLFAKSLLILGSLFAAYQARRSSEQKLGPLFSQLESHNLGSLEGYLEGVKNPSLFLRYTSMLLSADRPRREYLIGEYELQAQKRMSSISLVAKFGPTLGLMGTLIPMGPALVGLASGDIASMAYNMQVAFATTVIGLFAGAVGYAAKRPATAQMQRDMNRLLLVSDLMENHN</sequence>
<keyword evidence="6" id="KW-0653">Protein transport</keyword>
<evidence type="ECO:0000313" key="9">
    <source>
        <dbReference type="EMBL" id="SQH73254.1"/>
    </source>
</evidence>